<name>A0A1E3QV44_9ASCO</name>
<dbReference type="InterPro" id="IPR022617">
    <property type="entry name" value="Rad60/SUMO-like_dom"/>
</dbReference>
<dbReference type="GeneID" id="30144654"/>
<reference evidence="3" key="1">
    <citation type="submission" date="2016-05" db="EMBL/GenBank/DDBJ databases">
        <title>Comparative genomics of biotechnologically important yeasts.</title>
        <authorList>
            <consortium name="DOE Joint Genome Institute"/>
            <person name="Riley R."/>
            <person name="Haridas S."/>
            <person name="Wolfe K.H."/>
            <person name="Lopes M.R."/>
            <person name="Hittinger C.T."/>
            <person name="Goker M."/>
            <person name="Salamov A."/>
            <person name="Wisecaver J."/>
            <person name="Long T.M."/>
            <person name="Aerts A.L."/>
            <person name="Barry K."/>
            <person name="Choi C."/>
            <person name="Clum A."/>
            <person name="Coughlan A.Y."/>
            <person name="Deshpande S."/>
            <person name="Douglass A.P."/>
            <person name="Hanson S.J."/>
            <person name="Klenk H.-P."/>
            <person name="Labutti K."/>
            <person name="Lapidus A."/>
            <person name="Lindquist E."/>
            <person name="Lipzen A."/>
            <person name="Meier-Kolthoff J.P."/>
            <person name="Ohm R.A."/>
            <person name="Otillar R.P."/>
            <person name="Pangilinan J."/>
            <person name="Peng Y."/>
            <person name="Rokas A."/>
            <person name="Rosa C.A."/>
            <person name="Scheuner C."/>
            <person name="Sibirny A.A."/>
            <person name="Slot J.C."/>
            <person name="Stielow J.B."/>
            <person name="Sun H."/>
            <person name="Kurtzman C.P."/>
            <person name="Blackwell M."/>
            <person name="Grigoriev I.V."/>
            <person name="Jeffries T.W."/>
        </authorList>
    </citation>
    <scope>NUCLEOTIDE SEQUENCE [LARGE SCALE GENOMIC DNA]</scope>
    <source>
        <strain evidence="3">NRRL Y-12698</strain>
    </source>
</reference>
<feature type="domain" description="Rad60/SUMO-like" evidence="1">
    <location>
        <begin position="410"/>
        <end position="479"/>
    </location>
</feature>
<dbReference type="CDD" id="cd17080">
    <property type="entry name" value="Ubl_SLD2_Esc2_like"/>
    <property type="match status" value="1"/>
</dbReference>
<dbReference type="Proteomes" id="UP000094336">
    <property type="component" value="Unassembled WGS sequence"/>
</dbReference>
<protein>
    <recommendedName>
        <fullName evidence="1">Rad60/SUMO-like domain-containing protein</fullName>
    </recommendedName>
</protein>
<dbReference type="InterPro" id="IPR029071">
    <property type="entry name" value="Ubiquitin-like_domsf"/>
</dbReference>
<dbReference type="Gene3D" id="3.10.20.90">
    <property type="entry name" value="Phosphatidylinositol 3-kinase Catalytic Subunit, Chain A, domain 1"/>
    <property type="match status" value="1"/>
</dbReference>
<dbReference type="RefSeq" id="XP_018986871.1">
    <property type="nucleotide sequence ID" value="XM_019126800.1"/>
</dbReference>
<proteinExistence type="predicted"/>
<organism evidence="2 3">
    <name type="scientific">Babjeviella inositovora NRRL Y-12698</name>
    <dbReference type="NCBI Taxonomy" id="984486"/>
    <lineage>
        <taxon>Eukaryota</taxon>
        <taxon>Fungi</taxon>
        <taxon>Dikarya</taxon>
        <taxon>Ascomycota</taxon>
        <taxon>Saccharomycotina</taxon>
        <taxon>Pichiomycetes</taxon>
        <taxon>Serinales incertae sedis</taxon>
        <taxon>Babjeviella</taxon>
    </lineage>
</organism>
<evidence type="ECO:0000313" key="3">
    <source>
        <dbReference type="Proteomes" id="UP000094336"/>
    </source>
</evidence>
<dbReference type="AlphaFoldDB" id="A0A1E3QV44"/>
<evidence type="ECO:0000313" key="2">
    <source>
        <dbReference type="EMBL" id="ODQ81543.1"/>
    </source>
</evidence>
<dbReference type="OrthoDB" id="3365399at2759"/>
<dbReference type="EMBL" id="KV454427">
    <property type="protein sequence ID" value="ODQ81543.1"/>
    <property type="molecule type" value="Genomic_DNA"/>
</dbReference>
<keyword evidence="3" id="KW-1185">Reference proteome</keyword>
<sequence length="481" mass="52804">MEMSVNEQVDAPMVSNITKVSDIPATPISNGLGLGRLIVDLQPLADQSEAISTGSSPISVNSVPDISVEAVPLVESVPIDAEQLPSQPITTQSEAIPARLEPVSAQAIPVIAQQGAFHSKPVPHAETPAQPLASIEDDFFSLAYNFTLSLPPEVPKKKKKKKKAKIEPVVVLDEMDEPSVSLDKDQVVAPIPSRAEKATLKRSITPPPAQFTYTKKARAPVRPELELFDVDLPPVVLPVTVPTSYIDRETEKRREYVVDIKSKLPGSQDLSIKMCVKGMTKFSKVIFTALSSFCRLAPSELHGIYALNLVELIWIEQKMAVKAHMKPATLSIPVETEKPHLTFLLIESWALPTFREFPEIANKLKFTKLFASMNESLVEVEQDLSDEDLPEFGDEPTGVLGESADEGYFPIVMKSQDNTTLKVKVSADTLISKLVRHYITIKKLPAGTAVLLVFDDEELEMGICVGDTELEEDFTVDVICK</sequence>
<accession>A0A1E3QV44</accession>
<dbReference type="Pfam" id="PF11976">
    <property type="entry name" value="Rad60-SLD"/>
    <property type="match status" value="1"/>
</dbReference>
<dbReference type="SUPFAM" id="SSF54236">
    <property type="entry name" value="Ubiquitin-like"/>
    <property type="match status" value="1"/>
</dbReference>
<evidence type="ECO:0000259" key="1">
    <source>
        <dbReference type="Pfam" id="PF11976"/>
    </source>
</evidence>
<gene>
    <name evidence="2" type="ORF">BABINDRAFT_108681</name>
</gene>